<protein>
    <submittedName>
        <fullName evidence="1">DUF771 domain-containing protein</fullName>
    </submittedName>
</protein>
<sequence>MDSKKGGVVYYPEVQGESWTFQAKQMAEFLEKNFNEIFS</sequence>
<reference evidence="1" key="1">
    <citation type="journal article" date="2023" name="Antibiotics">
        <title>Prevalence and Molecular Characterization of Methicillin-Resistant Staphylococci (MRS) and Mammaliicocci (MRM) in Dromedary Camels from Algeria: First Detection of SCCmec-mecC Hybrid in Methicillin-Resistant Mammaliicoccus lentus.</title>
        <authorList>
            <person name="Belhout C."/>
            <person name="Boyen F."/>
            <person name="Vereecke N."/>
            <person name="Theuns S."/>
            <person name="Taibi N."/>
            <person name="Stegger M."/>
            <person name="de la Fe-Rodriguez P.Y."/>
            <person name="Bouayad L."/>
            <person name="Elgroud R."/>
            <person name="Butaye P."/>
        </authorList>
    </citation>
    <scope>NUCLEOTIDE SEQUENCE</scope>
    <source>
        <strain evidence="1">7048</strain>
    </source>
</reference>
<evidence type="ECO:0000313" key="2">
    <source>
        <dbReference type="Proteomes" id="UP001223261"/>
    </source>
</evidence>
<organism evidence="1 2">
    <name type="scientific">Mammaliicoccus lentus</name>
    <name type="common">Staphylococcus lentus</name>
    <dbReference type="NCBI Taxonomy" id="42858"/>
    <lineage>
        <taxon>Bacteria</taxon>
        <taxon>Bacillati</taxon>
        <taxon>Bacillota</taxon>
        <taxon>Bacilli</taxon>
        <taxon>Bacillales</taxon>
        <taxon>Staphylococcaceae</taxon>
        <taxon>Mammaliicoccus</taxon>
    </lineage>
</organism>
<evidence type="ECO:0000313" key="1">
    <source>
        <dbReference type="EMBL" id="WHI59711.1"/>
    </source>
</evidence>
<proteinExistence type="predicted"/>
<gene>
    <name evidence="1" type="ORF">PYH69_13500</name>
</gene>
<dbReference type="EMBL" id="CP118848">
    <property type="protein sequence ID" value="WHI59711.1"/>
    <property type="molecule type" value="Genomic_DNA"/>
</dbReference>
<name>A0AAX3W2Z9_MAMLE</name>
<dbReference type="AlphaFoldDB" id="A0AAX3W2Z9"/>
<accession>A0AAX3W2Z9</accession>
<dbReference type="Proteomes" id="UP001223261">
    <property type="component" value="Chromosome"/>
</dbReference>
<dbReference type="Pfam" id="PF05595">
    <property type="entry name" value="DUF771"/>
    <property type="match status" value="1"/>
</dbReference>
<dbReference type="InterPro" id="IPR008489">
    <property type="entry name" value="DUF771"/>
</dbReference>